<name>A0AA36IBJ3_9DINO</name>
<accession>A0AA36IBJ3</accession>
<keyword evidence="3" id="KW-1185">Reference proteome</keyword>
<dbReference type="Proteomes" id="UP001178507">
    <property type="component" value="Unassembled WGS sequence"/>
</dbReference>
<dbReference type="AlphaFoldDB" id="A0AA36IBJ3"/>
<evidence type="ECO:0000313" key="2">
    <source>
        <dbReference type="EMBL" id="CAJ1383665.1"/>
    </source>
</evidence>
<organism evidence="2 3">
    <name type="scientific">Effrenium voratum</name>
    <dbReference type="NCBI Taxonomy" id="2562239"/>
    <lineage>
        <taxon>Eukaryota</taxon>
        <taxon>Sar</taxon>
        <taxon>Alveolata</taxon>
        <taxon>Dinophyceae</taxon>
        <taxon>Suessiales</taxon>
        <taxon>Symbiodiniaceae</taxon>
        <taxon>Effrenium</taxon>
    </lineage>
</organism>
<feature type="compositionally biased region" description="Basic and acidic residues" evidence="1">
    <location>
        <begin position="105"/>
        <end position="116"/>
    </location>
</feature>
<reference evidence="2" key="1">
    <citation type="submission" date="2023-08" db="EMBL/GenBank/DDBJ databases">
        <authorList>
            <person name="Chen Y."/>
            <person name="Shah S."/>
            <person name="Dougan E. K."/>
            <person name="Thang M."/>
            <person name="Chan C."/>
        </authorList>
    </citation>
    <scope>NUCLEOTIDE SEQUENCE</scope>
</reference>
<proteinExistence type="predicted"/>
<protein>
    <submittedName>
        <fullName evidence="2">Uncharacterized protein</fullName>
    </submittedName>
</protein>
<gene>
    <name evidence="2" type="ORF">EVOR1521_LOCUS10736</name>
</gene>
<evidence type="ECO:0000256" key="1">
    <source>
        <dbReference type="SAM" id="MobiDB-lite"/>
    </source>
</evidence>
<sequence length="199" mass="21793">MSFCLAAPEGSGLQEVAEDLCSEAASAMESLQDQETPLPMKRRRLQGLKEICSSFGFVPRPVHDGSFDVADFFCVALPPAPAVATAPPEGGKVEEPPRKRQRTKATAEPKDEPAMEKEADTMADFQQEVDNAWARNDDMMYHMLHLALRLHSTKTRPKDLTAGDMQVWLGLAGACIAAVRCHRQRCVAGRLGEKCLVAL</sequence>
<dbReference type="EMBL" id="CAUJNA010001037">
    <property type="protein sequence ID" value="CAJ1383665.1"/>
    <property type="molecule type" value="Genomic_DNA"/>
</dbReference>
<comment type="caution">
    <text evidence="2">The sequence shown here is derived from an EMBL/GenBank/DDBJ whole genome shotgun (WGS) entry which is preliminary data.</text>
</comment>
<feature type="region of interest" description="Disordered" evidence="1">
    <location>
        <begin position="84"/>
        <end position="116"/>
    </location>
</feature>
<evidence type="ECO:0000313" key="3">
    <source>
        <dbReference type="Proteomes" id="UP001178507"/>
    </source>
</evidence>